<feature type="coiled-coil region" evidence="1">
    <location>
        <begin position="240"/>
        <end position="288"/>
    </location>
</feature>
<dbReference type="Proteomes" id="UP000030645">
    <property type="component" value="Unassembled WGS sequence"/>
</dbReference>
<name>W9QCQ3_9ROSA</name>
<reference evidence="4" key="1">
    <citation type="submission" date="2013-01" db="EMBL/GenBank/DDBJ databases">
        <title>Draft Genome Sequence of a Mulberry Tree, Morus notabilis C.K. Schneid.</title>
        <authorList>
            <person name="He N."/>
            <person name="Zhao S."/>
        </authorList>
    </citation>
    <scope>NUCLEOTIDE SEQUENCE</scope>
</reference>
<protein>
    <recommendedName>
        <fullName evidence="5">Gag-pol polyprotein</fullName>
    </recommendedName>
</protein>
<organism evidence="3 4">
    <name type="scientific">Morus notabilis</name>
    <dbReference type="NCBI Taxonomy" id="981085"/>
    <lineage>
        <taxon>Eukaryota</taxon>
        <taxon>Viridiplantae</taxon>
        <taxon>Streptophyta</taxon>
        <taxon>Embryophyta</taxon>
        <taxon>Tracheophyta</taxon>
        <taxon>Spermatophyta</taxon>
        <taxon>Magnoliopsida</taxon>
        <taxon>eudicotyledons</taxon>
        <taxon>Gunneridae</taxon>
        <taxon>Pentapetalae</taxon>
        <taxon>rosids</taxon>
        <taxon>fabids</taxon>
        <taxon>Rosales</taxon>
        <taxon>Moraceae</taxon>
        <taxon>Moreae</taxon>
        <taxon>Morus</taxon>
    </lineage>
</organism>
<sequence length="473" mass="54023">MLTTRFETLRMHEIETISEFNSRLCDIANESFTLSEKISEVKLISKTLRLLPQRFTYKVTVIEEAKDTEIMRLNELMGSLRTFEMNLSQNKKETKISQGIAFQAEVEDNVEEEDENLAESLTRLTKNFNRSECANTLKKRKKSLNVTWSDDDSEGNQKDDDHVNNYVAFNVYQDVPNCSVTDRVTAHVATSSAAHFGKPDENRDFSDSDGSSNGEELTEEKIQEAYETKFNKWVLVVKMNKSLRKQVDELIKEKDVLNRTAVNYEFRAVEKEKKLQKTRAELEHTQKSLKMMNFDTTKLDHILSIGKASGDRYGLGYIGESSMSKTVFVKKMSAPKPPTSSTKKVTISSPRHRKFVPTCHYYRLPGHIRPRCYKYLNALEKCMLINPPNSANLKKTPNVKINVKNNFSKRVWIRKSDMRCHKAYTSLEACTNDCGCSDASCTKRLTDVKSIIQGRMLHSGGVRHIEDSGGVSC</sequence>
<accession>W9QCQ3</accession>
<feature type="region of interest" description="Disordered" evidence="2">
    <location>
        <begin position="195"/>
        <end position="218"/>
    </location>
</feature>
<gene>
    <name evidence="3" type="ORF">L484_012563</name>
</gene>
<evidence type="ECO:0000256" key="2">
    <source>
        <dbReference type="SAM" id="MobiDB-lite"/>
    </source>
</evidence>
<dbReference type="eggNOG" id="ENOG502STFX">
    <property type="taxonomic scope" value="Eukaryota"/>
</dbReference>
<keyword evidence="4" id="KW-1185">Reference proteome</keyword>
<evidence type="ECO:0000256" key="1">
    <source>
        <dbReference type="SAM" id="Coils"/>
    </source>
</evidence>
<dbReference type="AlphaFoldDB" id="W9QCQ3"/>
<feature type="compositionally biased region" description="Basic and acidic residues" evidence="2">
    <location>
        <begin position="197"/>
        <end position="206"/>
    </location>
</feature>
<dbReference type="STRING" id="981085.W9QCQ3"/>
<dbReference type="EMBL" id="KE343371">
    <property type="protein sequence ID" value="EXB26569.1"/>
    <property type="molecule type" value="Genomic_DNA"/>
</dbReference>
<proteinExistence type="predicted"/>
<evidence type="ECO:0008006" key="5">
    <source>
        <dbReference type="Google" id="ProtNLM"/>
    </source>
</evidence>
<dbReference type="Pfam" id="PF14223">
    <property type="entry name" value="Retrotran_gag_2"/>
    <property type="match status" value="1"/>
</dbReference>
<evidence type="ECO:0000313" key="4">
    <source>
        <dbReference type="Proteomes" id="UP000030645"/>
    </source>
</evidence>
<evidence type="ECO:0000313" key="3">
    <source>
        <dbReference type="EMBL" id="EXB26569.1"/>
    </source>
</evidence>
<keyword evidence="1" id="KW-0175">Coiled coil</keyword>